<dbReference type="Proteomes" id="UP000243904">
    <property type="component" value="Chromosome I"/>
</dbReference>
<evidence type="ECO:0000256" key="1">
    <source>
        <dbReference type="SAM" id="MobiDB-lite"/>
    </source>
</evidence>
<gene>
    <name evidence="3" type="ORF">SAMN05444158_6359</name>
</gene>
<feature type="compositionally biased region" description="Polar residues" evidence="1">
    <location>
        <begin position="204"/>
        <end position="218"/>
    </location>
</feature>
<evidence type="ECO:0000313" key="4">
    <source>
        <dbReference type="Proteomes" id="UP000243904"/>
    </source>
</evidence>
<feature type="compositionally biased region" description="Basic and acidic residues" evidence="1">
    <location>
        <begin position="122"/>
        <end position="131"/>
    </location>
</feature>
<dbReference type="EMBL" id="LT629750">
    <property type="protein sequence ID" value="SDT48010.1"/>
    <property type="molecule type" value="Genomic_DNA"/>
</dbReference>
<keyword evidence="2" id="KW-0472">Membrane</keyword>
<keyword evidence="2" id="KW-0812">Transmembrane</keyword>
<keyword evidence="2" id="KW-1133">Transmembrane helix</keyword>
<dbReference type="AlphaFoldDB" id="A0A1H2APX2"/>
<sequence>MRDTKASDWFVQDASSVPVRVLRIAAVALGIGLVMAVGVARAQDADEDDDKTFEEKIIEGIMSGIGGTNMENRGIDYRERSPLVVPPKIDLPPPAAPTAEVKVPNWPKDPDEARRKAAIAARKKENKDPVEASRILTPSELNVGRTAAGSGGSTANSESLQPGGDPGMHAVLNPSELGYTGGFMGMFHGNTTETAPFKGEPTRDSLTQPPTGYQTPSPNFAYGTGPKESLNKEYNPAAGKYGE</sequence>
<feature type="transmembrane region" description="Helical" evidence="2">
    <location>
        <begin position="21"/>
        <end position="40"/>
    </location>
</feature>
<proteinExistence type="predicted"/>
<reference evidence="4" key="1">
    <citation type="submission" date="2016-10" db="EMBL/GenBank/DDBJ databases">
        <authorList>
            <person name="Varghese N."/>
            <person name="Submissions S."/>
        </authorList>
    </citation>
    <scope>NUCLEOTIDE SEQUENCE [LARGE SCALE GENOMIC DNA]</scope>
    <source>
        <strain evidence="4">GAS369</strain>
    </source>
</reference>
<feature type="region of interest" description="Disordered" evidence="1">
    <location>
        <begin position="95"/>
        <end position="167"/>
    </location>
</feature>
<keyword evidence="4" id="KW-1185">Reference proteome</keyword>
<evidence type="ECO:0000313" key="3">
    <source>
        <dbReference type="EMBL" id="SDT48010.1"/>
    </source>
</evidence>
<feature type="region of interest" description="Disordered" evidence="1">
    <location>
        <begin position="190"/>
        <end position="243"/>
    </location>
</feature>
<evidence type="ECO:0000256" key="2">
    <source>
        <dbReference type="SAM" id="Phobius"/>
    </source>
</evidence>
<accession>A0A1H2APX2</accession>
<dbReference type="RefSeq" id="WP_146690121.1">
    <property type="nucleotide sequence ID" value="NZ_LT629750.1"/>
</dbReference>
<organism evidence="3 4">
    <name type="scientific">Bradyrhizobium canariense</name>
    <dbReference type="NCBI Taxonomy" id="255045"/>
    <lineage>
        <taxon>Bacteria</taxon>
        <taxon>Pseudomonadati</taxon>
        <taxon>Pseudomonadota</taxon>
        <taxon>Alphaproteobacteria</taxon>
        <taxon>Hyphomicrobiales</taxon>
        <taxon>Nitrobacteraceae</taxon>
        <taxon>Bradyrhizobium</taxon>
    </lineage>
</organism>
<name>A0A1H2APX2_9BRAD</name>
<protein>
    <submittedName>
        <fullName evidence="3">Uncharacterized protein</fullName>
    </submittedName>
</protein>